<organism evidence="1 2">
    <name type="scientific">Powai lake megavirus</name>
    <dbReference type="NCBI Taxonomy" id="1842663"/>
    <lineage>
        <taxon>Viruses</taxon>
        <taxon>Varidnaviria</taxon>
        <taxon>Bamfordvirae</taxon>
        <taxon>Nucleocytoviricota</taxon>
        <taxon>Megaviricetes</taxon>
        <taxon>Imitervirales</taxon>
        <taxon>Mimiviridae</taxon>
        <taxon>Megamimivirinae</taxon>
        <taxon>Megavirus</taxon>
        <taxon>Megavirus powaiense</taxon>
    </lineage>
</organism>
<dbReference type="Proteomes" id="UP000241365">
    <property type="component" value="Segment"/>
</dbReference>
<evidence type="ECO:0000313" key="1">
    <source>
        <dbReference type="EMBL" id="ANB50698.1"/>
    </source>
</evidence>
<sequence>MSFDWGVSHVPSGASSTHIHLDIHHHHYAPATPSCQYSLGDALQNPSGCGYYKPGYRGSEFVHLPLRDTIITITNPIQPKPVPVATTIIPTYMVVQSTLPSSGWPTSRW</sequence>
<protein>
    <submittedName>
        <fullName evidence="1">Uncharacterized protein</fullName>
    </submittedName>
</protein>
<dbReference type="KEGG" id="vg:80513060"/>
<dbReference type="GeneID" id="80513060"/>
<accession>A0A167RHR3</accession>
<reference evidence="1 2" key="1">
    <citation type="journal article" date="2016" name="Genome Announc.">
        <title>Complete Genome Sequence of a New Megavirus Family Member Isolated from an Inland Water Lake for the First Time in India.</title>
        <authorList>
            <person name="Chatterjee A."/>
            <person name="Ali F."/>
            <person name="Bange D."/>
            <person name="Kondabagil K."/>
        </authorList>
    </citation>
    <scope>NUCLEOTIDE SEQUENCE [LARGE SCALE GENOMIC DNA]</scope>
    <source>
        <strain evidence="1">1</strain>
    </source>
</reference>
<evidence type="ECO:0000313" key="2">
    <source>
        <dbReference type="Proteomes" id="UP000241365"/>
    </source>
</evidence>
<name>A0A167RHR3_9VIRU</name>
<keyword evidence="2" id="KW-1185">Reference proteome</keyword>
<dbReference type="EMBL" id="KU877344">
    <property type="protein sequence ID" value="ANB50698.1"/>
    <property type="molecule type" value="Genomic_DNA"/>
</dbReference>
<proteinExistence type="predicted"/>
<dbReference type="RefSeq" id="YP_010776449.1">
    <property type="nucleotide sequence ID" value="NC_075034.1"/>
</dbReference>